<evidence type="ECO:0000256" key="1">
    <source>
        <dbReference type="ARBA" id="ARBA00022801"/>
    </source>
</evidence>
<gene>
    <name evidence="3" type="ORF">SMTD_LOCUS13359</name>
</gene>
<dbReference type="Pfam" id="PF03372">
    <property type="entry name" value="Exo_endo_phos"/>
    <property type="match status" value="1"/>
</dbReference>
<keyword evidence="2" id="KW-0325">Glycoprotein</keyword>
<name>A0A183PG71_9TREM</name>
<dbReference type="AlphaFoldDB" id="A0A183PG71"/>
<dbReference type="CDD" id="cd09076">
    <property type="entry name" value="L1-EN"/>
    <property type="match status" value="1"/>
</dbReference>
<keyword evidence="1" id="KW-0378">Hydrolase</keyword>
<protein>
    <submittedName>
        <fullName evidence="3">Uncharacterized protein</fullName>
    </submittedName>
</protein>
<organism evidence="3 4">
    <name type="scientific">Schistosoma mattheei</name>
    <dbReference type="NCBI Taxonomy" id="31246"/>
    <lineage>
        <taxon>Eukaryota</taxon>
        <taxon>Metazoa</taxon>
        <taxon>Spiralia</taxon>
        <taxon>Lophotrochozoa</taxon>
        <taxon>Platyhelminthes</taxon>
        <taxon>Trematoda</taxon>
        <taxon>Digenea</taxon>
        <taxon>Strigeidida</taxon>
        <taxon>Schistosomatoidea</taxon>
        <taxon>Schistosomatidae</taxon>
        <taxon>Schistosoma</taxon>
    </lineage>
</organism>
<dbReference type="InterPro" id="IPR005135">
    <property type="entry name" value="Endo/exonuclease/phosphatase"/>
</dbReference>
<dbReference type="InterPro" id="IPR029052">
    <property type="entry name" value="Metallo-depent_PP-like"/>
</dbReference>
<dbReference type="SUPFAM" id="SSF56300">
    <property type="entry name" value="Metallo-dependent phosphatases"/>
    <property type="match status" value="1"/>
</dbReference>
<dbReference type="PANTHER" id="PTHR10340">
    <property type="entry name" value="SPHINGOMYELIN PHOSPHODIESTERASE"/>
    <property type="match status" value="1"/>
</dbReference>
<evidence type="ECO:0000313" key="3">
    <source>
        <dbReference type="EMBL" id="VDP63336.1"/>
    </source>
</evidence>
<dbReference type="STRING" id="31246.A0A183PG71"/>
<dbReference type="Gene3D" id="3.60.10.10">
    <property type="entry name" value="Endonuclease/exonuclease/phosphatase"/>
    <property type="match status" value="1"/>
</dbReference>
<keyword evidence="4" id="KW-1185">Reference proteome</keyword>
<proteinExistence type="predicted"/>
<dbReference type="PANTHER" id="PTHR10340:SF57">
    <property type="entry name" value="METALLOPHOS DOMAIN-CONTAINING PROTEIN"/>
    <property type="match status" value="1"/>
</dbReference>
<dbReference type="SUPFAM" id="SSF56219">
    <property type="entry name" value="DNase I-like"/>
    <property type="match status" value="1"/>
</dbReference>
<dbReference type="InterPro" id="IPR036691">
    <property type="entry name" value="Endo/exonu/phosph_ase_sf"/>
</dbReference>
<dbReference type="GO" id="GO:0005615">
    <property type="term" value="C:extracellular space"/>
    <property type="evidence" value="ECO:0007669"/>
    <property type="project" value="TreeGrafter"/>
</dbReference>
<reference evidence="3 4" key="1">
    <citation type="submission" date="2018-11" db="EMBL/GenBank/DDBJ databases">
        <authorList>
            <consortium name="Pathogen Informatics"/>
        </authorList>
    </citation>
    <scope>NUCLEOTIDE SEQUENCE [LARGE SCALE GENOMIC DNA]</scope>
    <source>
        <strain>Denwood</strain>
        <strain evidence="4">Zambia</strain>
    </source>
</reference>
<evidence type="ECO:0000256" key="2">
    <source>
        <dbReference type="ARBA" id="ARBA00023180"/>
    </source>
</evidence>
<evidence type="ECO:0000313" key="4">
    <source>
        <dbReference type="Proteomes" id="UP000269396"/>
    </source>
</evidence>
<dbReference type="EMBL" id="UZAL01033417">
    <property type="protein sequence ID" value="VDP63336.1"/>
    <property type="molecule type" value="Genomic_DNA"/>
</dbReference>
<accession>A0A183PG71</accession>
<dbReference type="Proteomes" id="UP000269396">
    <property type="component" value="Unassembled WGS sequence"/>
</dbReference>
<dbReference type="GO" id="GO:0008081">
    <property type="term" value="F:phosphoric diester hydrolase activity"/>
    <property type="evidence" value="ECO:0007669"/>
    <property type="project" value="TreeGrafter"/>
</dbReference>
<sequence>MNIIQFYAPNNDYNEDAKDQFYDGLQSIGEKCPTKDPTILMGDLNAEVGMDNTRYEDIMGRHGLGERNENGERFANLCDFNKLVIGGTIFPHKRIHKITWTSPDHTTQNQIDHFCINETFRRTMEDVRTKRGADITSDHHLLVTKMKLKLKKYWTTGRTISQKFNTTSLRDTDKLNEFKIVLSKKFQVFHDLHNGEGTIMESNSCFFSHYLVYNTTSNNHSNTDKNNHNSEIAHQPNLLLISLNGLIWYQGNILAGTNDPDPLGQLNWLRKTFEWARKRKDKVLLVSHFPPGASENAPQWYQFLRPEINDQFVNILIDNADLLMTGLFAHEHVDSFRLLVSKSS</sequence>